<protein>
    <submittedName>
        <fullName evidence="1">Uncharacterized protein</fullName>
    </submittedName>
</protein>
<gene>
    <name evidence="1" type="ORF">G2W53_025107</name>
</gene>
<dbReference type="EMBL" id="JAAIUW010000008">
    <property type="protein sequence ID" value="KAF7819652.1"/>
    <property type="molecule type" value="Genomic_DNA"/>
</dbReference>
<evidence type="ECO:0000313" key="1">
    <source>
        <dbReference type="EMBL" id="KAF7819652.1"/>
    </source>
</evidence>
<dbReference type="Proteomes" id="UP000634136">
    <property type="component" value="Unassembled WGS sequence"/>
</dbReference>
<dbReference type="AlphaFoldDB" id="A0A834WEG5"/>
<comment type="caution">
    <text evidence="1">The sequence shown here is derived from an EMBL/GenBank/DDBJ whole genome shotgun (WGS) entry which is preliminary data.</text>
</comment>
<evidence type="ECO:0000313" key="2">
    <source>
        <dbReference type="Proteomes" id="UP000634136"/>
    </source>
</evidence>
<proteinExistence type="predicted"/>
<organism evidence="1 2">
    <name type="scientific">Senna tora</name>
    <dbReference type="NCBI Taxonomy" id="362788"/>
    <lineage>
        <taxon>Eukaryota</taxon>
        <taxon>Viridiplantae</taxon>
        <taxon>Streptophyta</taxon>
        <taxon>Embryophyta</taxon>
        <taxon>Tracheophyta</taxon>
        <taxon>Spermatophyta</taxon>
        <taxon>Magnoliopsida</taxon>
        <taxon>eudicotyledons</taxon>
        <taxon>Gunneridae</taxon>
        <taxon>Pentapetalae</taxon>
        <taxon>rosids</taxon>
        <taxon>fabids</taxon>
        <taxon>Fabales</taxon>
        <taxon>Fabaceae</taxon>
        <taxon>Caesalpinioideae</taxon>
        <taxon>Cassia clade</taxon>
        <taxon>Senna</taxon>
    </lineage>
</organism>
<sequence length="61" mass="7198">MAIRLKGSDYLVEQRSTSRRWCTQHDERDWRNEEVSAQAPQCRSPGTFLAVFYNPKLNLKI</sequence>
<reference evidence="1" key="1">
    <citation type="submission" date="2020-09" db="EMBL/GenBank/DDBJ databases">
        <title>Genome-Enabled Discovery of Anthraquinone Biosynthesis in Senna tora.</title>
        <authorList>
            <person name="Kang S.-H."/>
            <person name="Pandey R.P."/>
            <person name="Lee C.-M."/>
            <person name="Sim J.-S."/>
            <person name="Jeong J.-T."/>
            <person name="Choi B.-S."/>
            <person name="Jung M."/>
            <person name="Ginzburg D."/>
            <person name="Zhao K."/>
            <person name="Won S.Y."/>
            <person name="Oh T.-J."/>
            <person name="Yu Y."/>
            <person name="Kim N.-H."/>
            <person name="Lee O.R."/>
            <person name="Lee T.-H."/>
            <person name="Bashyal P."/>
            <person name="Kim T.-S."/>
            <person name="Lee W.-H."/>
            <person name="Kawkins C."/>
            <person name="Kim C.-K."/>
            <person name="Kim J.S."/>
            <person name="Ahn B.O."/>
            <person name="Rhee S.Y."/>
            <person name="Sohng J.K."/>
        </authorList>
    </citation>
    <scope>NUCLEOTIDE SEQUENCE</scope>
    <source>
        <tissue evidence="1">Leaf</tissue>
    </source>
</reference>
<accession>A0A834WEG5</accession>
<name>A0A834WEG5_9FABA</name>
<keyword evidence="2" id="KW-1185">Reference proteome</keyword>